<reference evidence="3" key="1">
    <citation type="submission" date="2019-11" db="EMBL/GenBank/DDBJ databases">
        <authorList>
            <person name="Li J."/>
        </authorList>
    </citation>
    <scope>NUCLEOTIDE SEQUENCE</scope>
    <source>
        <strain evidence="3">B6B</strain>
    </source>
</reference>
<feature type="domain" description="YdbS-like PH" evidence="2">
    <location>
        <begin position="72"/>
        <end position="148"/>
    </location>
</feature>
<protein>
    <submittedName>
        <fullName evidence="3">PH domain-containing protein</fullName>
    </submittedName>
</protein>
<organism evidence="3 4">
    <name type="scientific">Aquibacillus halophilus</name>
    <dbReference type="NCBI Taxonomy" id="930132"/>
    <lineage>
        <taxon>Bacteria</taxon>
        <taxon>Bacillati</taxon>
        <taxon>Bacillota</taxon>
        <taxon>Bacilli</taxon>
        <taxon>Bacillales</taxon>
        <taxon>Bacillaceae</taxon>
        <taxon>Aquibacillus</taxon>
    </lineage>
</organism>
<dbReference type="Proteomes" id="UP000799092">
    <property type="component" value="Unassembled WGS sequence"/>
</dbReference>
<dbReference type="AlphaFoldDB" id="A0A6A8DMM5"/>
<keyword evidence="1" id="KW-0812">Transmembrane</keyword>
<sequence length="159" mass="18241">MRQPPSERIAREAIKAWRLAACLWSIVPIIITISLFVLAYLFDFSYWFGVILLAVSLIEIVITIIIVPNLRWKRWRYQVFDQEIYIQHGILIVSRTLVPMIRVQHVDTKQGPILKKYGLASLTVSTAATTHEIPALLEDEASALRDQISELARVEQDDV</sequence>
<dbReference type="InterPro" id="IPR005182">
    <property type="entry name" value="YdbS-like_PH"/>
</dbReference>
<keyword evidence="1" id="KW-1133">Transmembrane helix</keyword>
<dbReference type="EMBL" id="WJNG01000023">
    <property type="protein sequence ID" value="MRH45029.1"/>
    <property type="molecule type" value="Genomic_DNA"/>
</dbReference>
<dbReference type="OrthoDB" id="1750577at2"/>
<accession>A0A6A8DMM5</accession>
<evidence type="ECO:0000259" key="2">
    <source>
        <dbReference type="Pfam" id="PF03703"/>
    </source>
</evidence>
<proteinExistence type="predicted"/>
<feature type="transmembrane region" description="Helical" evidence="1">
    <location>
        <begin position="21"/>
        <end position="40"/>
    </location>
</feature>
<evidence type="ECO:0000313" key="3">
    <source>
        <dbReference type="EMBL" id="MRH45029.1"/>
    </source>
</evidence>
<evidence type="ECO:0000313" key="4">
    <source>
        <dbReference type="Proteomes" id="UP000799092"/>
    </source>
</evidence>
<comment type="caution">
    <text evidence="3">The sequence shown here is derived from an EMBL/GenBank/DDBJ whole genome shotgun (WGS) entry which is preliminary data.</text>
</comment>
<evidence type="ECO:0000256" key="1">
    <source>
        <dbReference type="SAM" id="Phobius"/>
    </source>
</evidence>
<dbReference type="RefSeq" id="WP_153738626.1">
    <property type="nucleotide sequence ID" value="NZ_WJNG01000023.1"/>
</dbReference>
<name>A0A6A8DMM5_9BACI</name>
<gene>
    <name evidence="3" type="ORF">GH741_20510</name>
</gene>
<feature type="transmembrane region" description="Helical" evidence="1">
    <location>
        <begin position="46"/>
        <end position="67"/>
    </location>
</feature>
<dbReference type="Pfam" id="PF03703">
    <property type="entry name" value="bPH_2"/>
    <property type="match status" value="1"/>
</dbReference>
<dbReference type="PANTHER" id="PTHR34473:SF2">
    <property type="entry name" value="UPF0699 TRANSMEMBRANE PROTEIN YDBT"/>
    <property type="match status" value="1"/>
</dbReference>
<dbReference type="PANTHER" id="PTHR34473">
    <property type="entry name" value="UPF0699 TRANSMEMBRANE PROTEIN YDBS"/>
    <property type="match status" value="1"/>
</dbReference>
<keyword evidence="4" id="KW-1185">Reference proteome</keyword>
<keyword evidence="1" id="KW-0472">Membrane</keyword>